<gene>
    <name evidence="1" type="ORF">ABIF29_000594</name>
</gene>
<protein>
    <submittedName>
        <fullName evidence="1">Uncharacterized protein</fullName>
    </submittedName>
</protein>
<dbReference type="EMBL" id="JBGBZA010000002">
    <property type="protein sequence ID" value="MEY9313795.1"/>
    <property type="molecule type" value="Genomic_DNA"/>
</dbReference>
<evidence type="ECO:0000313" key="2">
    <source>
        <dbReference type="Proteomes" id="UP001565471"/>
    </source>
</evidence>
<comment type="caution">
    <text evidence="1">The sequence shown here is derived from an EMBL/GenBank/DDBJ whole genome shotgun (WGS) entry which is preliminary data.</text>
</comment>
<keyword evidence="2" id="KW-1185">Reference proteome</keyword>
<proteinExistence type="predicted"/>
<name>A0ABV4ERM9_BRAEL</name>
<reference evidence="1 2" key="1">
    <citation type="submission" date="2024-07" db="EMBL/GenBank/DDBJ databases">
        <title>Genomic Encyclopedia of Type Strains, Phase V (KMG-V): Genome sequencing to study the core and pangenomes of soil and plant-associated prokaryotes.</title>
        <authorList>
            <person name="Whitman W."/>
        </authorList>
    </citation>
    <scope>NUCLEOTIDE SEQUENCE [LARGE SCALE GENOMIC DNA]</scope>
    <source>
        <strain evidence="1 2">USDA 415</strain>
    </source>
</reference>
<sequence>MTVVPAKAGTHTPRPQLLRKLVAALLPTNVGGWVPACAGTTRGKDCVRATQSCVSLKVARNGWPG</sequence>
<organism evidence="1 2">
    <name type="scientific">Bradyrhizobium elkanii</name>
    <dbReference type="NCBI Taxonomy" id="29448"/>
    <lineage>
        <taxon>Bacteria</taxon>
        <taxon>Pseudomonadati</taxon>
        <taxon>Pseudomonadota</taxon>
        <taxon>Alphaproteobacteria</taxon>
        <taxon>Hyphomicrobiales</taxon>
        <taxon>Nitrobacteraceae</taxon>
        <taxon>Bradyrhizobium</taxon>
    </lineage>
</organism>
<accession>A0ABV4ERM9</accession>
<evidence type="ECO:0000313" key="1">
    <source>
        <dbReference type="EMBL" id="MEY9313795.1"/>
    </source>
</evidence>
<dbReference type="Proteomes" id="UP001565471">
    <property type="component" value="Unassembled WGS sequence"/>
</dbReference>